<keyword evidence="5" id="KW-0175">Coiled coil</keyword>
<dbReference type="GeneTree" id="ENSGT00510000047770"/>
<dbReference type="AlphaFoldDB" id="A0A671V3H6"/>
<evidence type="ECO:0000313" key="11">
    <source>
        <dbReference type="Proteomes" id="UP000472265"/>
    </source>
</evidence>
<feature type="domain" description="MRH" evidence="9">
    <location>
        <begin position="388"/>
        <end position="489"/>
    </location>
</feature>
<dbReference type="InterPro" id="IPR036607">
    <property type="entry name" value="PRKCSH"/>
</dbReference>
<name>A0A671V3H6_SPAAU</name>
<feature type="compositionally biased region" description="Acidic residues" evidence="6">
    <location>
        <begin position="305"/>
        <end position="335"/>
    </location>
</feature>
<keyword evidence="2 7" id="KW-0732">Signal</keyword>
<keyword evidence="3" id="KW-0256">Endoplasmic reticulum</keyword>
<evidence type="ECO:0000259" key="9">
    <source>
        <dbReference type="PROSITE" id="PS51914"/>
    </source>
</evidence>
<dbReference type="InterPro" id="IPR028146">
    <property type="entry name" value="PRKCSH_N"/>
</dbReference>
<evidence type="ECO:0000313" key="10">
    <source>
        <dbReference type="Ensembl" id="ENSSAUP00010020688.1"/>
    </source>
</evidence>
<dbReference type="Pfam" id="PF12999">
    <property type="entry name" value="PRKCSH-like"/>
    <property type="match status" value="1"/>
</dbReference>
<dbReference type="Pfam" id="PF13015">
    <property type="entry name" value="PRKCSH_1"/>
    <property type="match status" value="1"/>
</dbReference>
<evidence type="ECO:0000256" key="6">
    <source>
        <dbReference type="SAM" id="MobiDB-lite"/>
    </source>
</evidence>
<dbReference type="PROSITE" id="PS00018">
    <property type="entry name" value="EF_HAND_1"/>
    <property type="match status" value="1"/>
</dbReference>
<feature type="domain" description="EF-hand" evidence="8">
    <location>
        <begin position="211"/>
        <end position="246"/>
    </location>
</feature>
<reference evidence="10" key="2">
    <citation type="submission" date="2025-08" db="UniProtKB">
        <authorList>
            <consortium name="Ensembl"/>
        </authorList>
    </citation>
    <scope>IDENTIFICATION</scope>
</reference>
<gene>
    <name evidence="10" type="primary">PRKCSH</name>
    <name evidence="10" type="synonym">prkcsh</name>
</gene>
<keyword evidence="11" id="KW-1185">Reference proteome</keyword>
<evidence type="ECO:0000256" key="7">
    <source>
        <dbReference type="SAM" id="SignalP"/>
    </source>
</evidence>
<dbReference type="InterPro" id="IPR009011">
    <property type="entry name" value="Man6P_isomerase_rcpt-bd_dom_sf"/>
</dbReference>
<evidence type="ECO:0000256" key="5">
    <source>
        <dbReference type="SAM" id="Coils"/>
    </source>
</evidence>
<evidence type="ECO:0000256" key="1">
    <source>
        <dbReference type="ARBA" id="ARBA00022387"/>
    </source>
</evidence>
<evidence type="ECO:0000259" key="8">
    <source>
        <dbReference type="PROSITE" id="PS50222"/>
    </source>
</evidence>
<dbReference type="FunFam" id="2.70.130.10:FF:000014">
    <property type="entry name" value="glucosidase 2 subunit beta isoform X1"/>
    <property type="match status" value="1"/>
</dbReference>
<evidence type="ECO:0000256" key="3">
    <source>
        <dbReference type="ARBA" id="ARBA00022824"/>
    </source>
</evidence>
<dbReference type="Ensembl" id="ENSSAUT00010021867.1">
    <property type="protein sequence ID" value="ENSSAUP00010020688.1"/>
    <property type="gene ID" value="ENSSAUG00010009185.1"/>
</dbReference>
<dbReference type="GO" id="GO:0006491">
    <property type="term" value="P:N-glycan processing"/>
    <property type="evidence" value="ECO:0007669"/>
    <property type="project" value="TreeGrafter"/>
</dbReference>
<organism evidence="10 11">
    <name type="scientific">Sparus aurata</name>
    <name type="common">Gilthead sea bream</name>
    <dbReference type="NCBI Taxonomy" id="8175"/>
    <lineage>
        <taxon>Eukaryota</taxon>
        <taxon>Metazoa</taxon>
        <taxon>Chordata</taxon>
        <taxon>Craniata</taxon>
        <taxon>Vertebrata</taxon>
        <taxon>Euteleostomi</taxon>
        <taxon>Actinopterygii</taxon>
        <taxon>Neopterygii</taxon>
        <taxon>Teleostei</taxon>
        <taxon>Neoteleostei</taxon>
        <taxon>Acanthomorphata</taxon>
        <taxon>Eupercaria</taxon>
        <taxon>Spariformes</taxon>
        <taxon>Sparidae</taxon>
        <taxon>Sparus</taxon>
    </lineage>
</organism>
<dbReference type="InterPro" id="IPR018247">
    <property type="entry name" value="EF_Hand_1_Ca_BS"/>
</dbReference>
<dbReference type="PROSITE" id="PS50222">
    <property type="entry name" value="EF_HAND_2"/>
    <property type="match status" value="1"/>
</dbReference>
<dbReference type="SUPFAM" id="SSF50911">
    <property type="entry name" value="Mannose 6-phosphate receptor domain"/>
    <property type="match status" value="1"/>
</dbReference>
<sequence>SWQFLLILFVFLKKAVMALTRFFCSSLQERQFYEEGKPFTCLDGSRTIPFDRVNDDYCDCEDGSDEPGTAACPNGSFHCTNAGFRPAFIPSSRINDGICDCCDTTDEYNSGAACQNTCRELGSKEREIMKEMAEIAKEGFLLKQQLIQEAKSGLEEKKAKLAEVQVSKKDLEDKLEALRTVKETAEQPEKEAKERHLKAWEDEKAAIRLEKDKAKMAEVFLELDDDADGFVSVADLLTHSELDPDSDGSFTEAEAQGLLGGVDKVDTAAFESVWNNIKEKYVSESNADIPAPVETPQEETREPVPENDSEQYPEEDIPEEEEDDDEEDEDEDPDDGDYKVSPVRISIRFMKDDHEFLFNLDLHFVCRNLEKEISFDFGPGAEFAYLYGQCYELSTSEYIYRLCPFNRVSQKPKYGGSETNLGSWGKWTGPEDNVYSLMKYEHGTGCWQGPNRSTTVKLTCGKETVVLSTSEPSRCEYLMEFTTPAVCQEPQSLYPDAHDHTEL</sequence>
<dbReference type="PANTHER" id="PTHR12630">
    <property type="entry name" value="N-LINKED OLIGOSACCHARIDE PROCESSING"/>
    <property type="match status" value="1"/>
</dbReference>
<dbReference type="GO" id="GO:0005509">
    <property type="term" value="F:calcium ion binding"/>
    <property type="evidence" value="ECO:0007669"/>
    <property type="project" value="InterPro"/>
</dbReference>
<dbReference type="Proteomes" id="UP000472265">
    <property type="component" value="Chromosome 23"/>
</dbReference>
<evidence type="ECO:0000256" key="4">
    <source>
        <dbReference type="ARBA" id="ARBA00023157"/>
    </source>
</evidence>
<dbReference type="GO" id="GO:0001889">
    <property type="term" value="P:liver development"/>
    <property type="evidence" value="ECO:0007669"/>
    <property type="project" value="TreeGrafter"/>
</dbReference>
<reference evidence="10" key="1">
    <citation type="submission" date="2021-04" db="EMBL/GenBank/DDBJ databases">
        <authorList>
            <consortium name="Wellcome Sanger Institute Data Sharing"/>
        </authorList>
    </citation>
    <scope>NUCLEOTIDE SEQUENCE [LARGE SCALE GENOMIC DNA]</scope>
</reference>
<feature type="coiled-coil region" evidence="5">
    <location>
        <begin position="147"/>
        <end position="217"/>
    </location>
</feature>
<dbReference type="GO" id="GO:0017177">
    <property type="term" value="C:glucosidase II complex"/>
    <property type="evidence" value="ECO:0007669"/>
    <property type="project" value="TreeGrafter"/>
</dbReference>
<keyword evidence="4" id="KW-1015">Disulfide bond</keyword>
<feature type="chain" id="PRO_5025678576" description="Glucosidase 2 subunit beta" evidence="7">
    <location>
        <begin position="19"/>
        <end position="503"/>
    </location>
</feature>
<reference evidence="10" key="3">
    <citation type="submission" date="2025-09" db="UniProtKB">
        <authorList>
            <consortium name="Ensembl"/>
        </authorList>
    </citation>
    <scope>IDENTIFICATION</scope>
</reference>
<protein>
    <recommendedName>
        <fullName evidence="1">Glucosidase 2 subunit beta</fullName>
    </recommendedName>
</protein>
<dbReference type="InterPro" id="IPR002048">
    <property type="entry name" value="EF_hand_dom"/>
</dbReference>
<evidence type="ECO:0000256" key="2">
    <source>
        <dbReference type="ARBA" id="ARBA00022729"/>
    </source>
</evidence>
<feature type="region of interest" description="Disordered" evidence="6">
    <location>
        <begin position="285"/>
        <end position="339"/>
    </location>
</feature>
<dbReference type="PANTHER" id="PTHR12630:SF20">
    <property type="entry name" value="GLUCOSIDASE 2 SUBUNIT BETA"/>
    <property type="match status" value="1"/>
</dbReference>
<dbReference type="InterPro" id="IPR039794">
    <property type="entry name" value="Gtb1-like"/>
</dbReference>
<dbReference type="InterPro" id="IPR044865">
    <property type="entry name" value="MRH_dom"/>
</dbReference>
<dbReference type="Gene3D" id="2.70.130.10">
    <property type="entry name" value="Mannose-6-phosphate receptor binding domain"/>
    <property type="match status" value="1"/>
</dbReference>
<accession>A0A671V3H6</accession>
<proteinExistence type="predicted"/>
<feature type="signal peptide" evidence="7">
    <location>
        <begin position="1"/>
        <end position="18"/>
    </location>
</feature>
<dbReference type="PROSITE" id="PS51914">
    <property type="entry name" value="MRH"/>
    <property type="match status" value="1"/>
</dbReference>